<organism evidence="2">
    <name type="scientific">Siphoviridae sp. ct3R43</name>
    <dbReference type="NCBI Taxonomy" id="2825321"/>
    <lineage>
        <taxon>Viruses</taxon>
        <taxon>Duplodnaviria</taxon>
        <taxon>Heunggongvirae</taxon>
        <taxon>Uroviricota</taxon>
        <taxon>Caudoviricetes</taxon>
    </lineage>
</organism>
<name>A0A8S5VFY5_9CAUD</name>
<evidence type="ECO:0000256" key="1">
    <source>
        <dbReference type="SAM" id="MobiDB-lite"/>
    </source>
</evidence>
<evidence type="ECO:0000313" key="2">
    <source>
        <dbReference type="EMBL" id="DAG05598.1"/>
    </source>
</evidence>
<sequence length="271" mass="30933">MDEEKKARTESTAQGNAAATGADSPAPKKRGRPKSPPKPKKEKIERHAPNNYARKRAVEYAESVAERVDEKDKATIINALTLPEKDMPDAALRRKSDKGKYLPTKVWTPENDDDRAFVSQILRELLTEFRKPTVKDDDEMAERISDYYDRCANEGRTPVWEEVCLSLGYGLKKVNAIIHGEERGFTSITPQILEKAKEFQQSFDAKLVVAGKMNFLAYCFRAKCYYGMRDNAELPETTRNPMGEANLTPKQLQERYLQGMRESDYEDKTIK</sequence>
<protein>
    <submittedName>
        <fullName evidence="2">Terminase small subunit</fullName>
    </submittedName>
</protein>
<proteinExistence type="predicted"/>
<reference evidence="2" key="1">
    <citation type="journal article" date="2021" name="Proc. Natl. Acad. Sci. U.S.A.">
        <title>A Catalog of Tens of Thousands of Viruses from Human Metagenomes Reveals Hidden Associations with Chronic Diseases.</title>
        <authorList>
            <person name="Tisza M.J."/>
            <person name="Buck C.B."/>
        </authorList>
    </citation>
    <scope>NUCLEOTIDE SEQUENCE</scope>
    <source>
        <strain evidence="2">Ct3R43</strain>
    </source>
</reference>
<feature type="region of interest" description="Disordered" evidence="1">
    <location>
        <begin position="1"/>
        <end position="56"/>
    </location>
</feature>
<dbReference type="EMBL" id="BK016262">
    <property type="protein sequence ID" value="DAG05598.1"/>
    <property type="molecule type" value="Genomic_DNA"/>
</dbReference>
<feature type="compositionally biased region" description="Basic residues" evidence="1">
    <location>
        <begin position="27"/>
        <end position="41"/>
    </location>
</feature>
<accession>A0A8S5VFY5</accession>